<keyword evidence="3" id="KW-1185">Reference proteome</keyword>
<evidence type="ECO:0000259" key="1">
    <source>
        <dbReference type="Pfam" id="PF12146"/>
    </source>
</evidence>
<evidence type="ECO:0000313" key="3">
    <source>
        <dbReference type="Proteomes" id="UP000029738"/>
    </source>
</evidence>
<evidence type="ECO:0000313" key="2">
    <source>
        <dbReference type="EMBL" id="KAF3883935.1"/>
    </source>
</evidence>
<name>A0A8S9SU63_9CYAN</name>
<protein>
    <submittedName>
        <fullName evidence="2">Alpha/beta hydrolase</fullName>
    </submittedName>
</protein>
<keyword evidence="2" id="KW-0378">Hydrolase</keyword>
<dbReference type="AlphaFoldDB" id="A0A8S9SU63"/>
<gene>
    <name evidence="2" type="ORF">DA73_0400040255</name>
</gene>
<sequence length="399" mass="45683">MTDQPLSRQQLVQKAIAHVGYYDLHPDISLNFQFNRWVQWLGEASVLEDMQTVAPKIKTYADLRREFLALSEQAIDRDRPLPAAYYLRTAEFFVWADDPQKRPMRHRFIQMMRQCYGITENEHYQIPYQTGFLPAYRFTVEQSKATLVLFGGYDSYIEEFFPIAFFFVEAGYEVVIFEGPGQGGALEDAGLAMVPNWEEPVKIVLDYFGLNDIILMGISLGGGLVIRAAAFEPRIRYVVADDIFCDSLEVLLRSLPVTLTAQVKQYLTEQAAEELNTLLNKLMPQSPILDWGIRQGMHVMGTTTPYEFLQATQAYNTIEVSNRIRADVLLLAGSEDHYVPLHQLYRQAEALRNVRSLTTRVFTSAEQAQNHVHVGNLGLSLRFIANWLERMIQEQSLLP</sequence>
<proteinExistence type="predicted"/>
<feature type="domain" description="Serine aminopeptidase S33" evidence="1">
    <location>
        <begin position="142"/>
        <end position="344"/>
    </location>
</feature>
<accession>A0A8S9SU63</accession>
<dbReference type="GO" id="GO:0016787">
    <property type="term" value="F:hydrolase activity"/>
    <property type="evidence" value="ECO:0007669"/>
    <property type="project" value="UniProtKB-KW"/>
</dbReference>
<dbReference type="Pfam" id="PF12146">
    <property type="entry name" value="Hydrolase_4"/>
    <property type="match status" value="1"/>
</dbReference>
<dbReference type="EMBL" id="JHEG04000002">
    <property type="protein sequence ID" value="KAF3883935.1"/>
    <property type="molecule type" value="Genomic_DNA"/>
</dbReference>
<dbReference type="InterPro" id="IPR050261">
    <property type="entry name" value="FrsA_esterase"/>
</dbReference>
<dbReference type="OrthoDB" id="9812921at2"/>
<dbReference type="PANTHER" id="PTHR22946">
    <property type="entry name" value="DIENELACTONE HYDROLASE DOMAIN-CONTAINING PROTEIN-RELATED"/>
    <property type="match status" value="1"/>
</dbReference>
<reference evidence="2" key="2">
    <citation type="submission" date="2019-11" db="EMBL/GenBank/DDBJ databases">
        <title>Improved Assembly of Tolypothrix boutellei genome.</title>
        <authorList>
            <person name="Sarangi A.N."/>
            <person name="Mukherjee M."/>
            <person name="Ghosh S."/>
            <person name="Singh D."/>
            <person name="Das A."/>
            <person name="Kant S."/>
            <person name="Prusty A."/>
            <person name="Tripathy S."/>
        </authorList>
    </citation>
    <scope>NUCLEOTIDE SEQUENCE</scope>
    <source>
        <strain evidence="2">VB521301</strain>
    </source>
</reference>
<organism evidence="2 3">
    <name type="scientific">Tolypothrix bouteillei VB521301</name>
    <dbReference type="NCBI Taxonomy" id="1479485"/>
    <lineage>
        <taxon>Bacteria</taxon>
        <taxon>Bacillati</taxon>
        <taxon>Cyanobacteriota</taxon>
        <taxon>Cyanophyceae</taxon>
        <taxon>Nostocales</taxon>
        <taxon>Tolypothrichaceae</taxon>
        <taxon>Tolypothrix</taxon>
    </lineage>
</organism>
<dbReference type="SUPFAM" id="SSF53474">
    <property type="entry name" value="alpha/beta-Hydrolases"/>
    <property type="match status" value="1"/>
</dbReference>
<comment type="caution">
    <text evidence="2">The sequence shown here is derived from an EMBL/GenBank/DDBJ whole genome shotgun (WGS) entry which is preliminary data.</text>
</comment>
<reference evidence="2" key="1">
    <citation type="journal article" date="2015" name="Genome Announc.">
        <title>Draft Genome Sequence of Tolypothrix boutellei Strain VB521301.</title>
        <authorList>
            <person name="Chandrababunaidu M.M."/>
            <person name="Singh D."/>
            <person name="Sen D."/>
            <person name="Bhan S."/>
            <person name="Das S."/>
            <person name="Gupta A."/>
            <person name="Adhikary S.P."/>
            <person name="Tripathy S."/>
        </authorList>
    </citation>
    <scope>NUCLEOTIDE SEQUENCE</scope>
    <source>
        <strain evidence="2">VB521301</strain>
    </source>
</reference>
<dbReference type="InterPro" id="IPR022742">
    <property type="entry name" value="Hydrolase_4"/>
</dbReference>
<dbReference type="RefSeq" id="WP_050046229.1">
    <property type="nucleotide sequence ID" value="NZ_JHEG04000002.1"/>
</dbReference>
<dbReference type="Proteomes" id="UP000029738">
    <property type="component" value="Unassembled WGS sequence"/>
</dbReference>
<dbReference type="PANTHER" id="PTHR22946:SF12">
    <property type="entry name" value="CONIDIAL PIGMENT BIOSYNTHESIS PROTEIN AYG1 (AFU_ORTHOLOGUE AFUA_2G17550)"/>
    <property type="match status" value="1"/>
</dbReference>
<dbReference type="InterPro" id="IPR029058">
    <property type="entry name" value="AB_hydrolase_fold"/>
</dbReference>
<dbReference type="Gene3D" id="3.40.50.1820">
    <property type="entry name" value="alpha/beta hydrolase"/>
    <property type="match status" value="1"/>
</dbReference>